<dbReference type="SUPFAM" id="SSF53474">
    <property type="entry name" value="alpha/beta-Hydrolases"/>
    <property type="match status" value="1"/>
</dbReference>
<comment type="caution">
    <text evidence="2">The sequence shown here is derived from an EMBL/GenBank/DDBJ whole genome shotgun (WGS) entry which is preliminary data.</text>
</comment>
<evidence type="ECO:0000313" key="2">
    <source>
        <dbReference type="EMBL" id="MBE1486087.1"/>
    </source>
</evidence>
<keyword evidence="3" id="KW-1185">Reference proteome</keyword>
<dbReference type="PANTHER" id="PTHR43265">
    <property type="entry name" value="ESTERASE ESTD"/>
    <property type="match status" value="1"/>
</dbReference>
<accession>A0A927M397</accession>
<dbReference type="InterPro" id="IPR022742">
    <property type="entry name" value="Hydrolase_4"/>
</dbReference>
<dbReference type="AlphaFoldDB" id="A0A927M397"/>
<dbReference type="PANTHER" id="PTHR43265:SF1">
    <property type="entry name" value="ESTERASE ESTD"/>
    <property type="match status" value="1"/>
</dbReference>
<dbReference type="Gene3D" id="3.40.50.1820">
    <property type="entry name" value="alpha/beta hydrolase"/>
    <property type="match status" value="1"/>
</dbReference>
<dbReference type="Pfam" id="PF12146">
    <property type="entry name" value="Hydrolase_4"/>
    <property type="match status" value="1"/>
</dbReference>
<dbReference type="Proteomes" id="UP000649753">
    <property type="component" value="Unassembled WGS sequence"/>
</dbReference>
<dbReference type="InterPro" id="IPR029058">
    <property type="entry name" value="AB_hydrolase_fold"/>
</dbReference>
<gene>
    <name evidence="2" type="ORF">H4W31_001725</name>
</gene>
<sequence>MQDVDMSVIADDRLPLVGTLTLPAGPGPHPAVLLLHASGRLDRDANTGPRLRMELGPPLAAALARVGIATLRYDRRGVGATAGDWLATGFAENRHDAAAALRALAGRPEIRADAIGVVGHSEGALHAISLGTHPGIGAVVLLAGFARLGEDALRWQARMIARDLPAPVRPLLPLLRTLAARQLARIKRSSTDVVRVAGMRMNARWMREMLHHDPRPELAKIQVPVLAITGDKDIQVDPADLDEISRLVPGAVEVHRIPDLTHVLRRDPGRPSVRSYPRLLRQPVDADLLAQVAGWLAQRLQDRPQEIRAAHADGTPRTERATP</sequence>
<dbReference type="GO" id="GO:0052689">
    <property type="term" value="F:carboxylic ester hydrolase activity"/>
    <property type="evidence" value="ECO:0007669"/>
    <property type="project" value="TreeGrafter"/>
</dbReference>
<proteinExistence type="predicted"/>
<organism evidence="2 3">
    <name type="scientific">Plantactinospora soyae</name>
    <dbReference type="NCBI Taxonomy" id="1544732"/>
    <lineage>
        <taxon>Bacteria</taxon>
        <taxon>Bacillati</taxon>
        <taxon>Actinomycetota</taxon>
        <taxon>Actinomycetes</taxon>
        <taxon>Micromonosporales</taxon>
        <taxon>Micromonosporaceae</taxon>
        <taxon>Plantactinospora</taxon>
    </lineage>
</organism>
<evidence type="ECO:0000313" key="3">
    <source>
        <dbReference type="Proteomes" id="UP000649753"/>
    </source>
</evidence>
<evidence type="ECO:0000259" key="1">
    <source>
        <dbReference type="Pfam" id="PF12146"/>
    </source>
</evidence>
<feature type="domain" description="Serine aminopeptidase S33" evidence="1">
    <location>
        <begin position="59"/>
        <end position="268"/>
    </location>
</feature>
<protein>
    <submittedName>
        <fullName evidence="2">Pimeloyl-ACP methyl ester carboxylesterase</fullName>
    </submittedName>
</protein>
<dbReference type="InterPro" id="IPR053145">
    <property type="entry name" value="AB_hydrolase_Est10"/>
</dbReference>
<dbReference type="RefSeq" id="WP_192766171.1">
    <property type="nucleotide sequence ID" value="NZ_JADBEB010000001.1"/>
</dbReference>
<name>A0A927M397_9ACTN</name>
<dbReference type="EMBL" id="JADBEB010000001">
    <property type="protein sequence ID" value="MBE1486087.1"/>
    <property type="molecule type" value="Genomic_DNA"/>
</dbReference>
<reference evidence="2" key="1">
    <citation type="submission" date="2020-10" db="EMBL/GenBank/DDBJ databases">
        <title>Sequencing the genomes of 1000 actinobacteria strains.</title>
        <authorList>
            <person name="Klenk H.-P."/>
        </authorList>
    </citation>
    <scope>NUCLEOTIDE SEQUENCE</scope>
    <source>
        <strain evidence="2">DSM 46832</strain>
    </source>
</reference>